<dbReference type="OrthoDB" id="2687355at2759"/>
<proteinExistence type="predicted"/>
<gene>
    <name evidence="2" type="ORF">RAG0_02814</name>
</gene>
<feature type="region of interest" description="Disordered" evidence="1">
    <location>
        <begin position="89"/>
        <end position="108"/>
    </location>
</feature>
<dbReference type="AlphaFoldDB" id="A0A1E1K2N6"/>
<dbReference type="Proteomes" id="UP000178912">
    <property type="component" value="Unassembled WGS sequence"/>
</dbReference>
<organism evidence="2 3">
    <name type="scientific">Rhynchosporium agropyri</name>
    <dbReference type="NCBI Taxonomy" id="914238"/>
    <lineage>
        <taxon>Eukaryota</taxon>
        <taxon>Fungi</taxon>
        <taxon>Dikarya</taxon>
        <taxon>Ascomycota</taxon>
        <taxon>Pezizomycotina</taxon>
        <taxon>Leotiomycetes</taxon>
        <taxon>Helotiales</taxon>
        <taxon>Ploettnerulaceae</taxon>
        <taxon>Rhynchosporium</taxon>
    </lineage>
</organism>
<reference evidence="3" key="1">
    <citation type="submission" date="2016-03" db="EMBL/GenBank/DDBJ databases">
        <authorList>
            <person name="Guldener U."/>
        </authorList>
    </citation>
    <scope>NUCLEOTIDE SEQUENCE [LARGE SCALE GENOMIC DNA]</scope>
    <source>
        <strain evidence="3">04CH-RAC-A.6.1</strain>
    </source>
</reference>
<evidence type="ECO:0000256" key="1">
    <source>
        <dbReference type="SAM" id="MobiDB-lite"/>
    </source>
</evidence>
<dbReference type="EMBL" id="FJUX01000012">
    <property type="protein sequence ID" value="CZS92387.1"/>
    <property type="molecule type" value="Genomic_DNA"/>
</dbReference>
<sequence length="234" mass="27027">MAKPDKELLRLSMLTKDCKKTTARQISLWAWLKEYASQHGWTLRVGVHRQDRDPLMYSLDSDSNALTLWIHHNGTNYYKGMSRSDASKLFGPKGRGVKTNKQSKIYSSDEDSEMTSKHWAFLAATPCEVLLVAAMMVLTDHRSLDDYDATEGPEPTTYGQAMKMSNAEGWQGTVNREQQSLEKCKVFEIVKLKDVPQNRRCLTSRWVFKRKLGYDTIKKKYMRKYKARIVARGF</sequence>
<name>A0A1E1K2N6_9HELO</name>
<evidence type="ECO:0000313" key="2">
    <source>
        <dbReference type="EMBL" id="CZS92387.1"/>
    </source>
</evidence>
<keyword evidence="3" id="KW-1185">Reference proteome</keyword>
<evidence type="ECO:0000313" key="3">
    <source>
        <dbReference type="Proteomes" id="UP000178912"/>
    </source>
</evidence>
<evidence type="ECO:0008006" key="4">
    <source>
        <dbReference type="Google" id="ProtNLM"/>
    </source>
</evidence>
<accession>A0A1E1K2N6</accession>
<protein>
    <recommendedName>
        <fullName evidence="4">Reverse transcriptase Ty1/copia-type domain-containing protein</fullName>
    </recommendedName>
</protein>